<dbReference type="Gene3D" id="2.60.410.10">
    <property type="entry name" value="D-Ala-D-Ala carboxypeptidase, C-terminal domain"/>
    <property type="match status" value="1"/>
</dbReference>
<dbReference type="PANTHER" id="PTHR21581">
    <property type="entry name" value="D-ALANYL-D-ALANINE CARBOXYPEPTIDASE"/>
    <property type="match status" value="1"/>
</dbReference>
<evidence type="ECO:0000313" key="18">
    <source>
        <dbReference type="Proteomes" id="UP000013520"/>
    </source>
</evidence>
<dbReference type="eggNOG" id="COG1686">
    <property type="taxonomic scope" value="Bacteria"/>
</dbReference>
<reference evidence="17 18" key="1">
    <citation type="submission" date="2012-01" db="EMBL/GenBank/DDBJ databases">
        <title>Complete sequence of Desulfotomaculum gibsoniae DSM 7213.</title>
        <authorList>
            <consortium name="US DOE Joint Genome Institute"/>
            <person name="Lucas S."/>
            <person name="Han J."/>
            <person name="Lapidus A."/>
            <person name="Cheng J.-F."/>
            <person name="Goodwin L."/>
            <person name="Pitluck S."/>
            <person name="Peters L."/>
            <person name="Ovchinnikova G."/>
            <person name="Teshima H."/>
            <person name="Detter J.C."/>
            <person name="Han C."/>
            <person name="Tapia R."/>
            <person name="Land M."/>
            <person name="Hauser L."/>
            <person name="Kyrpides N."/>
            <person name="Ivanova N."/>
            <person name="Pagani I."/>
            <person name="Parshina S."/>
            <person name="Plugge C."/>
            <person name="Muyzer G."/>
            <person name="Kuever J."/>
            <person name="Ivanova A."/>
            <person name="Nazina T."/>
            <person name="Klenk H.-P."/>
            <person name="Brambilla E."/>
            <person name="Spring S."/>
            <person name="Stams A.F."/>
            <person name="Woyke T."/>
        </authorList>
    </citation>
    <scope>NUCLEOTIDE SEQUENCE [LARGE SCALE GENOMIC DNA]</scope>
    <source>
        <strain evidence="17 18">DSM 7213</strain>
    </source>
</reference>
<dbReference type="GO" id="GO:0009252">
    <property type="term" value="P:peptidoglycan biosynthetic process"/>
    <property type="evidence" value="ECO:0007669"/>
    <property type="project" value="UniProtKB-UniPathway"/>
</dbReference>
<evidence type="ECO:0000259" key="16">
    <source>
        <dbReference type="SMART" id="SM00936"/>
    </source>
</evidence>
<dbReference type="InterPro" id="IPR012338">
    <property type="entry name" value="Beta-lactam/transpept-like"/>
</dbReference>
<dbReference type="EC" id="3.4.16.4" evidence="4"/>
<feature type="active site" evidence="13">
    <location>
        <position position="121"/>
    </location>
</feature>
<protein>
    <recommendedName>
        <fullName evidence="4">serine-type D-Ala-D-Ala carboxypeptidase</fullName>
        <ecNumber evidence="4">3.4.16.4</ecNumber>
    </recommendedName>
</protein>
<keyword evidence="8" id="KW-0378">Hydrolase</keyword>
<evidence type="ECO:0000256" key="2">
    <source>
        <dbReference type="ARBA" id="ARBA00004752"/>
    </source>
</evidence>
<evidence type="ECO:0000256" key="13">
    <source>
        <dbReference type="PIRSR" id="PIRSR618044-1"/>
    </source>
</evidence>
<feature type="active site" description="Proton acceptor" evidence="13">
    <location>
        <position position="69"/>
    </location>
</feature>
<proteinExistence type="inferred from homology"/>
<feature type="domain" description="Peptidase S11 D-Ala-D-Ala carboxypeptidase A C-terminal" evidence="16">
    <location>
        <begin position="274"/>
        <end position="364"/>
    </location>
</feature>
<dbReference type="GO" id="GO:0009002">
    <property type="term" value="F:serine-type D-Ala-D-Ala carboxypeptidase activity"/>
    <property type="evidence" value="ECO:0007669"/>
    <property type="project" value="UniProtKB-EC"/>
</dbReference>
<dbReference type="SMART" id="SM00936">
    <property type="entry name" value="PBP5_C"/>
    <property type="match status" value="1"/>
</dbReference>
<dbReference type="STRING" id="767817.Desgi_1856"/>
<keyword evidence="10" id="KW-0573">Peptidoglycan synthesis</keyword>
<evidence type="ECO:0000256" key="12">
    <source>
        <dbReference type="ARBA" id="ARBA00034000"/>
    </source>
</evidence>
<dbReference type="InterPro" id="IPR012907">
    <property type="entry name" value="Peptidase_S11_C"/>
</dbReference>
<comment type="catalytic activity">
    <reaction evidence="12">
        <text>Preferential cleavage: (Ac)2-L-Lys-D-Ala-|-D-Ala. Also transpeptidation of peptidyl-alanyl moieties that are N-acyl substituents of D-alanine.</text>
        <dbReference type="EC" id="3.4.16.4"/>
    </reaction>
</comment>
<feature type="active site" description="Acyl-ester intermediate" evidence="13">
    <location>
        <position position="66"/>
    </location>
</feature>
<dbReference type="Pfam" id="PF00768">
    <property type="entry name" value="Peptidase_S11"/>
    <property type="match status" value="1"/>
</dbReference>
<evidence type="ECO:0000256" key="7">
    <source>
        <dbReference type="ARBA" id="ARBA00022729"/>
    </source>
</evidence>
<keyword evidence="7" id="KW-0732">Signal</keyword>
<dbReference type="InterPro" id="IPR001967">
    <property type="entry name" value="Peptidase_S11_N"/>
</dbReference>
<evidence type="ECO:0000256" key="3">
    <source>
        <dbReference type="ARBA" id="ARBA00007164"/>
    </source>
</evidence>
<evidence type="ECO:0000256" key="14">
    <source>
        <dbReference type="PIRSR" id="PIRSR618044-2"/>
    </source>
</evidence>
<dbReference type="GO" id="GO:0071555">
    <property type="term" value="P:cell wall organization"/>
    <property type="evidence" value="ECO:0007669"/>
    <property type="project" value="UniProtKB-KW"/>
</dbReference>
<evidence type="ECO:0000256" key="6">
    <source>
        <dbReference type="ARBA" id="ARBA00022670"/>
    </source>
</evidence>
<dbReference type="AlphaFoldDB" id="R4KFD2"/>
<evidence type="ECO:0000256" key="11">
    <source>
        <dbReference type="ARBA" id="ARBA00023316"/>
    </source>
</evidence>
<comment type="similarity">
    <text evidence="3 15">Belongs to the peptidase S11 family.</text>
</comment>
<dbReference type="EMBL" id="CP003273">
    <property type="protein sequence ID" value="AGL01304.1"/>
    <property type="molecule type" value="Genomic_DNA"/>
</dbReference>
<dbReference type="SUPFAM" id="SSF56601">
    <property type="entry name" value="beta-lactamase/transpeptidase-like"/>
    <property type="match status" value="1"/>
</dbReference>
<name>R4KFD2_9FIRM</name>
<dbReference type="PANTHER" id="PTHR21581:SF33">
    <property type="entry name" value="D-ALANYL-D-ALANINE CARBOXYPEPTIDASE DACB"/>
    <property type="match status" value="1"/>
</dbReference>
<dbReference type="RefSeq" id="WP_006522484.1">
    <property type="nucleotide sequence ID" value="NC_021184.1"/>
</dbReference>
<dbReference type="UniPathway" id="UPA00219"/>
<organism evidence="17 18">
    <name type="scientific">Desulfoscipio gibsoniae DSM 7213</name>
    <dbReference type="NCBI Taxonomy" id="767817"/>
    <lineage>
        <taxon>Bacteria</taxon>
        <taxon>Bacillati</taxon>
        <taxon>Bacillota</taxon>
        <taxon>Clostridia</taxon>
        <taxon>Eubacteriales</taxon>
        <taxon>Desulfallaceae</taxon>
        <taxon>Desulfoscipio</taxon>
    </lineage>
</organism>
<sequence>MHLSRFAITLVVFFCVLVTFIYTSPGLANDQEQLVHISAQSALLLDVANGQILYDKNDREPRAMASTTKIMTAVVALGGADIKGTVTVSPRAAAVGESSMYLEPGEKLTLEQLLYGALLRSGNDACVAIAEHVAGTEESFVLLMNEKAVLLGAEATSFRNTNGLPAQGHYSTAYDLALLARYALHDPAFCRIVKTRAQVIEGPGGISHYLKNTNKLLWHYPGADGVKTGTTEAAGKCLVASATRGDRHLLAVILNGSDRFADASRLLDYGFGEFKAVQTVYAGAVYERVNVTDGVSDTVPVKALDDITVDLRVDGTDRLEKKIKLLRNISAPVYDGQPLGKICVYVNGIQVGATNIVAGCTIEKTTLWQKAARIMKNACSKNL</sequence>
<evidence type="ECO:0000256" key="1">
    <source>
        <dbReference type="ARBA" id="ARBA00003217"/>
    </source>
</evidence>
<dbReference type="KEGG" id="dgi:Desgi_1856"/>
<dbReference type="InterPro" id="IPR018044">
    <property type="entry name" value="Peptidase_S11"/>
</dbReference>
<keyword evidence="9" id="KW-0133">Cell shape</keyword>
<dbReference type="OrthoDB" id="9791132at2"/>
<dbReference type="GO" id="GO:0006508">
    <property type="term" value="P:proteolysis"/>
    <property type="evidence" value="ECO:0007669"/>
    <property type="project" value="UniProtKB-KW"/>
</dbReference>
<evidence type="ECO:0000256" key="8">
    <source>
        <dbReference type="ARBA" id="ARBA00022801"/>
    </source>
</evidence>
<evidence type="ECO:0000313" key="17">
    <source>
        <dbReference type="EMBL" id="AGL01304.1"/>
    </source>
</evidence>
<feature type="binding site" evidence="14">
    <location>
        <position position="227"/>
    </location>
    <ligand>
        <name>substrate</name>
    </ligand>
</feature>
<evidence type="ECO:0000256" key="4">
    <source>
        <dbReference type="ARBA" id="ARBA00012448"/>
    </source>
</evidence>
<keyword evidence="11" id="KW-0961">Cell wall biogenesis/degradation</keyword>
<keyword evidence="5 17" id="KW-0121">Carboxypeptidase</keyword>
<comment type="pathway">
    <text evidence="2">Cell wall biogenesis; peptidoglycan biosynthesis.</text>
</comment>
<dbReference type="GO" id="GO:0008360">
    <property type="term" value="P:regulation of cell shape"/>
    <property type="evidence" value="ECO:0007669"/>
    <property type="project" value="UniProtKB-KW"/>
</dbReference>
<evidence type="ECO:0000256" key="15">
    <source>
        <dbReference type="RuleBase" id="RU004016"/>
    </source>
</evidence>
<dbReference type="InterPro" id="IPR037167">
    <property type="entry name" value="Peptidase_S11_C_sf"/>
</dbReference>
<comment type="function">
    <text evidence="1">Removes C-terminal D-alanyl residues from sugar-peptide cell wall precursors.</text>
</comment>
<gene>
    <name evidence="17" type="ORF">Desgi_1856</name>
</gene>
<accession>R4KFD2</accession>
<dbReference type="Proteomes" id="UP000013520">
    <property type="component" value="Chromosome"/>
</dbReference>
<evidence type="ECO:0000256" key="5">
    <source>
        <dbReference type="ARBA" id="ARBA00022645"/>
    </source>
</evidence>
<dbReference type="InterPro" id="IPR015956">
    <property type="entry name" value="Peniciliin-bd_prot_C_sf"/>
</dbReference>
<dbReference type="Pfam" id="PF07943">
    <property type="entry name" value="PBP5_C"/>
    <property type="match status" value="1"/>
</dbReference>
<keyword evidence="6" id="KW-0645">Protease</keyword>
<evidence type="ECO:0000256" key="9">
    <source>
        <dbReference type="ARBA" id="ARBA00022960"/>
    </source>
</evidence>
<dbReference type="SUPFAM" id="SSF69189">
    <property type="entry name" value="Penicillin-binding protein associated domain"/>
    <property type="match status" value="1"/>
</dbReference>
<dbReference type="HOGENOM" id="CLU_027070_7_3_9"/>
<keyword evidence="18" id="KW-1185">Reference proteome</keyword>
<dbReference type="Gene3D" id="3.40.710.10">
    <property type="entry name" value="DD-peptidase/beta-lactamase superfamily"/>
    <property type="match status" value="1"/>
</dbReference>
<dbReference type="PRINTS" id="PR00725">
    <property type="entry name" value="DADACBPTASE1"/>
</dbReference>
<evidence type="ECO:0000256" key="10">
    <source>
        <dbReference type="ARBA" id="ARBA00022984"/>
    </source>
</evidence>